<dbReference type="EMBL" id="BDLS01000001">
    <property type="protein sequence ID" value="GAV93148.1"/>
    <property type="molecule type" value="Genomic_DNA"/>
</dbReference>
<dbReference type="GO" id="GO:0004170">
    <property type="term" value="F:dUTP diphosphatase activity"/>
    <property type="evidence" value="ECO:0007669"/>
    <property type="project" value="UniProtKB-EC"/>
</dbReference>
<comment type="caution">
    <text evidence="7">The sequence shown here is derived from an EMBL/GenBank/DDBJ whole genome shotgun (WGS) entry which is preliminary data.</text>
</comment>
<protein>
    <recommendedName>
        <fullName evidence="2">dUTP diphosphatase</fullName>
        <ecNumber evidence="2">3.6.1.23</ecNumber>
    </recommendedName>
</protein>
<dbReference type="InterPro" id="IPR008181">
    <property type="entry name" value="dUTPase"/>
</dbReference>
<feature type="region of interest" description="Disordered" evidence="5">
    <location>
        <begin position="302"/>
        <end position="322"/>
    </location>
</feature>
<evidence type="ECO:0000256" key="3">
    <source>
        <dbReference type="ARBA" id="ARBA00022801"/>
    </source>
</evidence>
<dbReference type="PANTHER" id="PTHR11241">
    <property type="entry name" value="DEOXYURIDINE 5'-TRIPHOSPHATE NUCLEOTIDOHYDROLASE"/>
    <property type="match status" value="1"/>
</dbReference>
<keyword evidence="4" id="KW-0546">Nucleotide metabolism</keyword>
<dbReference type="EC" id="3.6.1.23" evidence="2"/>
<evidence type="ECO:0000256" key="1">
    <source>
        <dbReference type="ARBA" id="ARBA00006581"/>
    </source>
</evidence>
<evidence type="ECO:0000256" key="4">
    <source>
        <dbReference type="ARBA" id="ARBA00023080"/>
    </source>
</evidence>
<dbReference type="PANTHER" id="PTHR11241:SF0">
    <property type="entry name" value="DEOXYURIDINE 5'-TRIPHOSPHATE NUCLEOTIDOHYDROLASE"/>
    <property type="match status" value="1"/>
</dbReference>
<evidence type="ECO:0000256" key="5">
    <source>
        <dbReference type="SAM" id="MobiDB-lite"/>
    </source>
</evidence>
<dbReference type="InterPro" id="IPR033704">
    <property type="entry name" value="dUTPase_trimeric"/>
</dbReference>
<comment type="similarity">
    <text evidence="1">Belongs to the dUTPase family.</text>
</comment>
<name>A0A1Q3DLT0_9VIRU</name>
<gene>
    <name evidence="7" type="ORF">SCV_024</name>
</gene>
<dbReference type="Pfam" id="PF00692">
    <property type="entry name" value="dUTPase"/>
    <property type="match status" value="1"/>
</dbReference>
<feature type="domain" description="dUTPase-like" evidence="6">
    <location>
        <begin position="40"/>
        <end position="153"/>
    </location>
</feature>
<keyword evidence="3" id="KW-0378">Hydrolase</keyword>
<evidence type="ECO:0000256" key="2">
    <source>
        <dbReference type="ARBA" id="ARBA00012379"/>
    </source>
</evidence>
<dbReference type="GO" id="GO:0000287">
    <property type="term" value="F:magnesium ion binding"/>
    <property type="evidence" value="ECO:0007669"/>
    <property type="project" value="InterPro"/>
</dbReference>
<dbReference type="CDD" id="cd07557">
    <property type="entry name" value="trimeric_dUTPase"/>
    <property type="match status" value="1"/>
</dbReference>
<accession>A0A1Q3DLT0</accession>
<organism evidence="7">
    <name type="scientific">Chionoecetes opilio bacilliform virus</name>
    <dbReference type="NCBI Taxonomy" id="1825681"/>
    <lineage>
        <taxon>Viruses</taxon>
        <taxon>Viruses incertae sedis</taxon>
        <taxon>Naldaviricetes</taxon>
        <taxon>Nimaviridae</taxon>
    </lineage>
</organism>
<sequence length="322" mass="37090">MDSQMQQAGSTQMDDQTAEEQLKSLLEGKDILNFQKVHQDAIIPYRATSGSAGYDVYSRNEEITLCANGQIKIYTGIRVVKFPEGCYGRLACSSGWAFANKLYIPSGVIDPDYEGEIIVPLCTTSNTDLLIEPNRRVAQLVIERISTPPVYETLANGEMVRNKNDLYLNRAPKRGAGGFGSTKQTATIIDDITTNPPNEKEEGELADDFLNITTDDDYINFLGADDEEQEKEIDLQKERNEEIVEPRCPEEYRPEDRYYARQYEPQKYNSRSREQWYQDEYEYNLPQYLPYGRNTNKFFVAGGRPKPYTYDPRRPRKNRCRQ</sequence>
<reference evidence="7" key="1">
    <citation type="submission" date="2017-01" db="EMBL/GenBank/DDBJ databases">
        <title>Draft genome sequence of uncultured bacilliform virus purified from snow crab.</title>
        <authorList>
            <person name="Takano T."/>
        </authorList>
    </citation>
    <scope>NUCLEOTIDE SEQUENCE</scope>
    <source>
        <strain evidence="7">Isolate_1</strain>
    </source>
</reference>
<evidence type="ECO:0000259" key="6">
    <source>
        <dbReference type="Pfam" id="PF00692"/>
    </source>
</evidence>
<dbReference type="Gene3D" id="2.70.40.10">
    <property type="match status" value="1"/>
</dbReference>
<proteinExistence type="inferred from homology"/>
<dbReference type="InterPro" id="IPR036157">
    <property type="entry name" value="dUTPase-like_sf"/>
</dbReference>
<dbReference type="GO" id="GO:0046081">
    <property type="term" value="P:dUTP catabolic process"/>
    <property type="evidence" value="ECO:0007669"/>
    <property type="project" value="InterPro"/>
</dbReference>
<dbReference type="InterPro" id="IPR029054">
    <property type="entry name" value="dUTPase-like"/>
</dbReference>
<evidence type="ECO:0000313" key="7">
    <source>
        <dbReference type="EMBL" id="GAV93148.1"/>
    </source>
</evidence>
<dbReference type="GO" id="GO:0006226">
    <property type="term" value="P:dUMP biosynthetic process"/>
    <property type="evidence" value="ECO:0007669"/>
    <property type="project" value="InterPro"/>
</dbReference>
<dbReference type="SUPFAM" id="SSF51283">
    <property type="entry name" value="dUTPase-like"/>
    <property type="match status" value="1"/>
</dbReference>